<evidence type="ECO:0000313" key="10">
    <source>
        <dbReference type="Proteomes" id="UP000769157"/>
    </source>
</evidence>
<dbReference type="RefSeq" id="XP_046061741.1">
    <property type="nucleotide sequence ID" value="XM_046204191.1"/>
</dbReference>
<dbReference type="GeneID" id="70235201"/>
<comment type="similarity">
    <text evidence="2 5">Belongs to the ORC2 family.</text>
</comment>
<name>A0A9P8T667_9ASCO</name>
<evidence type="ECO:0000256" key="4">
    <source>
        <dbReference type="ARBA" id="ARBA00023242"/>
    </source>
</evidence>
<dbReference type="InterPro" id="IPR056773">
    <property type="entry name" value="WHD_ORC2"/>
</dbReference>
<dbReference type="GO" id="GO:0005664">
    <property type="term" value="C:nuclear origin of replication recognition complex"/>
    <property type="evidence" value="ECO:0007669"/>
    <property type="project" value="UniProtKB-UniRule"/>
</dbReference>
<dbReference type="Pfam" id="PF04084">
    <property type="entry name" value="RecA-like_ORC2"/>
    <property type="match status" value="1"/>
</dbReference>
<comment type="subcellular location">
    <subcellularLocation>
        <location evidence="1 5">Nucleus</location>
    </subcellularLocation>
</comment>
<dbReference type="InterPro" id="IPR007220">
    <property type="entry name" value="ORC2"/>
</dbReference>
<keyword evidence="10" id="KW-1185">Reference proteome</keyword>
<comment type="subunit">
    <text evidence="5">Component of the origin recognition complex (ORC).</text>
</comment>
<evidence type="ECO:0000313" key="9">
    <source>
        <dbReference type="EMBL" id="KAH3666785.1"/>
    </source>
</evidence>
<evidence type="ECO:0000256" key="6">
    <source>
        <dbReference type="SAM" id="MobiDB-lite"/>
    </source>
</evidence>
<dbReference type="Pfam" id="PF24882">
    <property type="entry name" value="WHD_ORC2"/>
    <property type="match status" value="1"/>
</dbReference>
<evidence type="ECO:0000259" key="7">
    <source>
        <dbReference type="Pfam" id="PF04084"/>
    </source>
</evidence>
<proteinExistence type="inferred from homology"/>
<feature type="region of interest" description="Disordered" evidence="6">
    <location>
        <begin position="39"/>
        <end position="105"/>
    </location>
</feature>
<keyword evidence="3 5" id="KW-0235">DNA replication</keyword>
<comment type="caution">
    <text evidence="9">The sequence shown here is derived from an EMBL/GenBank/DDBJ whole genome shotgun (WGS) entry which is preliminary data.</text>
</comment>
<gene>
    <name evidence="9" type="ORF">OGAPHI_003234</name>
</gene>
<dbReference type="OrthoDB" id="346673at2759"/>
<evidence type="ECO:0000256" key="1">
    <source>
        <dbReference type="ARBA" id="ARBA00004123"/>
    </source>
</evidence>
<dbReference type="InterPro" id="IPR056772">
    <property type="entry name" value="RecA-like_ORC2"/>
</dbReference>
<dbReference type="PANTHER" id="PTHR14052:SF0">
    <property type="entry name" value="ORIGIN RECOGNITION COMPLEX SUBUNIT 2"/>
    <property type="match status" value="1"/>
</dbReference>
<evidence type="ECO:0000256" key="3">
    <source>
        <dbReference type="ARBA" id="ARBA00022705"/>
    </source>
</evidence>
<reference evidence="9" key="2">
    <citation type="submission" date="2021-01" db="EMBL/GenBank/DDBJ databases">
        <authorList>
            <person name="Schikora-Tamarit M.A."/>
        </authorList>
    </citation>
    <scope>NUCLEOTIDE SEQUENCE</scope>
    <source>
        <strain evidence="9">CBS6075</strain>
    </source>
</reference>
<dbReference type="GO" id="GO:0003688">
    <property type="term" value="F:DNA replication origin binding"/>
    <property type="evidence" value="ECO:0007669"/>
    <property type="project" value="UniProtKB-UniRule"/>
</dbReference>
<sequence length="503" mass="57317">MAELNRTALERATKVKIELEADEDEIALADKIIAESKRDGYRSLSVEESESDEYIESDDQDEDEDMDDVSEFEDETERNSRPKRKSRGGSVVSKPSSRQGSVPVLKEEELAPLKMSSIKLMAIPDVDRAEDQLLNFADEEKSLFYDGHEGYFEQQKLKNKKPGTASMAMAPELTYEEYDKYNEILALSCKTEVANLNNYYRLQFSQWAFELQQGFGLAFYGVGSKRLLVLEFLQKYLLPRSKNVKCLVVNGYNPDFRVKTLLTAVQETVFGIKNAIAPHIHETLSNIKDNFNQQGQHVQLVLLINNIDGDSLRTDRMQQVISELAGIPQIQFVCTIDNISTPLFWNSSMLSSFNFVWHNLTTYLSYKVENGFKDPLGLGKSNKYVGSKGVKYVLSSLTSNAKNLYRMLILQQLEKIDLSLNHDDLAKRAATKGSTKYSLLFTEFYQHCLSEFITSNEISFRTVLGEFVEHKMCTLTKNSSGAEILYIPFTVDEMEKLLEDQFV</sequence>
<protein>
    <recommendedName>
        <fullName evidence="5">Origin recognition complex subunit 2</fullName>
    </recommendedName>
</protein>
<dbReference type="Proteomes" id="UP000769157">
    <property type="component" value="Unassembled WGS sequence"/>
</dbReference>
<reference evidence="9" key="1">
    <citation type="journal article" date="2021" name="Open Biol.">
        <title>Shared evolutionary footprints suggest mitochondrial oxidative damage underlies multiple complex I losses in fungi.</title>
        <authorList>
            <person name="Schikora-Tamarit M.A."/>
            <person name="Marcet-Houben M."/>
            <person name="Nosek J."/>
            <person name="Gabaldon T."/>
        </authorList>
    </citation>
    <scope>NUCLEOTIDE SEQUENCE</scope>
    <source>
        <strain evidence="9">CBS6075</strain>
    </source>
</reference>
<keyword evidence="4 5" id="KW-0539">Nucleus</keyword>
<evidence type="ECO:0000256" key="2">
    <source>
        <dbReference type="ARBA" id="ARBA00007421"/>
    </source>
</evidence>
<comment type="function">
    <text evidence="5">Component of the origin recognition complex (ORC) that binds origins of replication. DNA-binding is ATP-dependent. ORC is required to assemble the pre-replication complex necessary to initiate DNA replication.</text>
</comment>
<dbReference type="EMBL" id="JAEUBE010000199">
    <property type="protein sequence ID" value="KAH3666785.1"/>
    <property type="molecule type" value="Genomic_DNA"/>
</dbReference>
<feature type="compositionally biased region" description="Acidic residues" evidence="6">
    <location>
        <begin position="47"/>
        <end position="76"/>
    </location>
</feature>
<dbReference type="GO" id="GO:0006260">
    <property type="term" value="P:DNA replication"/>
    <property type="evidence" value="ECO:0007669"/>
    <property type="project" value="UniProtKB-UniRule"/>
</dbReference>
<dbReference type="AlphaFoldDB" id="A0A9P8T667"/>
<feature type="domain" description="Origin recognition complex subunit 2 RecA-like" evidence="7">
    <location>
        <begin position="193"/>
        <end position="359"/>
    </location>
</feature>
<evidence type="ECO:0000256" key="5">
    <source>
        <dbReference type="RuleBase" id="RU368084"/>
    </source>
</evidence>
<evidence type="ECO:0000259" key="8">
    <source>
        <dbReference type="Pfam" id="PF24882"/>
    </source>
</evidence>
<feature type="domain" description="Origin recognition complex subunit 2 winged-helix" evidence="8">
    <location>
        <begin position="432"/>
        <end position="493"/>
    </location>
</feature>
<dbReference type="PANTHER" id="PTHR14052">
    <property type="entry name" value="ORIGIN RECOGNITION COMPLEX SUBUNIT 2"/>
    <property type="match status" value="1"/>
</dbReference>
<accession>A0A9P8T667</accession>
<organism evidence="9 10">
    <name type="scientific">Ogataea philodendri</name>
    <dbReference type="NCBI Taxonomy" id="1378263"/>
    <lineage>
        <taxon>Eukaryota</taxon>
        <taxon>Fungi</taxon>
        <taxon>Dikarya</taxon>
        <taxon>Ascomycota</taxon>
        <taxon>Saccharomycotina</taxon>
        <taxon>Pichiomycetes</taxon>
        <taxon>Pichiales</taxon>
        <taxon>Pichiaceae</taxon>
        <taxon>Ogataea</taxon>
    </lineage>
</organism>